<gene>
    <name evidence="3" type="ORF">ACFQ1O_13375</name>
</gene>
<reference evidence="4" key="1">
    <citation type="journal article" date="2019" name="Int. J. Syst. Evol. Microbiol.">
        <title>The Global Catalogue of Microorganisms (GCM) 10K type strain sequencing project: providing services to taxonomists for standard genome sequencing and annotation.</title>
        <authorList>
            <consortium name="The Broad Institute Genomics Platform"/>
            <consortium name="The Broad Institute Genome Sequencing Center for Infectious Disease"/>
            <person name="Wu L."/>
            <person name="Ma J."/>
        </authorList>
    </citation>
    <scope>NUCLEOTIDE SEQUENCE [LARGE SCALE GENOMIC DNA]</scope>
    <source>
        <strain evidence="4">CCUG 62114</strain>
    </source>
</reference>
<feature type="domain" description="Lipid/polyisoprenoid-binding YceI-like" evidence="2">
    <location>
        <begin position="25"/>
        <end position="188"/>
    </location>
</feature>
<feature type="signal peptide" evidence="1">
    <location>
        <begin position="1"/>
        <end position="19"/>
    </location>
</feature>
<feature type="chain" id="PRO_5046361266" evidence="1">
    <location>
        <begin position="20"/>
        <end position="189"/>
    </location>
</feature>
<dbReference type="SUPFAM" id="SSF101874">
    <property type="entry name" value="YceI-like"/>
    <property type="match status" value="1"/>
</dbReference>
<organism evidence="3 4">
    <name type="scientific">Pseudofulvibacter geojedonensis</name>
    <dbReference type="NCBI Taxonomy" id="1123758"/>
    <lineage>
        <taxon>Bacteria</taxon>
        <taxon>Pseudomonadati</taxon>
        <taxon>Bacteroidota</taxon>
        <taxon>Flavobacteriia</taxon>
        <taxon>Flavobacteriales</taxon>
        <taxon>Flavobacteriaceae</taxon>
        <taxon>Pseudofulvibacter</taxon>
    </lineage>
</organism>
<evidence type="ECO:0000313" key="4">
    <source>
        <dbReference type="Proteomes" id="UP001596997"/>
    </source>
</evidence>
<evidence type="ECO:0000313" key="3">
    <source>
        <dbReference type="EMBL" id="MFD0965002.1"/>
    </source>
</evidence>
<dbReference type="Proteomes" id="UP001596997">
    <property type="component" value="Unassembled WGS sequence"/>
</dbReference>
<comment type="caution">
    <text evidence="3">The sequence shown here is derived from an EMBL/GenBank/DDBJ whole genome shotgun (WGS) entry which is preliminary data.</text>
</comment>
<dbReference type="Pfam" id="PF04264">
    <property type="entry name" value="YceI"/>
    <property type="match status" value="1"/>
</dbReference>
<dbReference type="RefSeq" id="WP_377716724.1">
    <property type="nucleotide sequence ID" value="NZ_JBHTJM010000010.1"/>
</dbReference>
<dbReference type="EMBL" id="JBHTJM010000010">
    <property type="protein sequence ID" value="MFD0965002.1"/>
    <property type="molecule type" value="Genomic_DNA"/>
</dbReference>
<name>A0ABW3I5U3_9FLAO</name>
<keyword evidence="1" id="KW-0732">Signal</keyword>
<dbReference type="InterPro" id="IPR007372">
    <property type="entry name" value="Lipid/polyisoprenoid-bd_YceI"/>
</dbReference>
<protein>
    <submittedName>
        <fullName evidence="3">YceI family protein</fullName>
    </submittedName>
</protein>
<dbReference type="SMART" id="SM00867">
    <property type="entry name" value="YceI"/>
    <property type="match status" value="1"/>
</dbReference>
<proteinExistence type="predicted"/>
<sequence>MKNRITLGLIAFVAFASLAFTNLVTKEVKVKESTIKWTGHKVTGSTHYGSIKLKEGTLNFEGDKLIGGMFVMDMNSIQTEDMDAEKNAYLTGHLKNDDFFGVEKHPTATLKITNARGHNHHYHVSGDLTIKGITKIVSFEMTVKDNTASTKFKIDRTQFDIKYGSASFFDNLKDKAISDEFDLDVTLKF</sequence>
<accession>A0ABW3I5U3</accession>
<evidence type="ECO:0000256" key="1">
    <source>
        <dbReference type="SAM" id="SignalP"/>
    </source>
</evidence>
<dbReference type="InterPro" id="IPR036761">
    <property type="entry name" value="TTHA0802/YceI-like_sf"/>
</dbReference>
<dbReference type="PANTHER" id="PTHR34406">
    <property type="entry name" value="PROTEIN YCEI"/>
    <property type="match status" value="1"/>
</dbReference>
<keyword evidence="4" id="KW-1185">Reference proteome</keyword>
<dbReference type="PANTHER" id="PTHR34406:SF1">
    <property type="entry name" value="PROTEIN YCEI"/>
    <property type="match status" value="1"/>
</dbReference>
<evidence type="ECO:0000259" key="2">
    <source>
        <dbReference type="SMART" id="SM00867"/>
    </source>
</evidence>
<dbReference type="Gene3D" id="2.40.128.110">
    <property type="entry name" value="Lipid/polyisoprenoid-binding, YceI-like"/>
    <property type="match status" value="1"/>
</dbReference>